<feature type="compositionally biased region" description="Polar residues" evidence="7">
    <location>
        <begin position="332"/>
        <end position="343"/>
    </location>
</feature>
<evidence type="ECO:0000313" key="10">
    <source>
        <dbReference type="Proteomes" id="UP000431533"/>
    </source>
</evidence>
<dbReference type="OrthoDB" id="2307332at2759"/>
<evidence type="ECO:0000256" key="4">
    <source>
        <dbReference type="ARBA" id="ARBA00023163"/>
    </source>
</evidence>
<dbReference type="RefSeq" id="XP_031005310.1">
    <property type="nucleotide sequence ID" value="XM_031148899.1"/>
</dbReference>
<dbReference type="AlphaFoldDB" id="A0A8H8R0Y8"/>
<keyword evidence="3 6" id="KW-0238">DNA-binding</keyword>
<comment type="subcellular location">
    <subcellularLocation>
        <location evidence="1">Nucleus</location>
    </subcellularLocation>
</comment>
<keyword evidence="4" id="KW-0804">Transcription</keyword>
<comment type="caution">
    <text evidence="9">The sequence shown here is derived from an EMBL/GenBank/DDBJ whole genome shotgun (WGS) entry which is preliminary data.</text>
</comment>
<dbReference type="Pfam" id="PF00505">
    <property type="entry name" value="HMG_box"/>
    <property type="match status" value="1"/>
</dbReference>
<dbReference type="PROSITE" id="PS50118">
    <property type="entry name" value="HMG_BOX_2"/>
    <property type="match status" value="1"/>
</dbReference>
<evidence type="ECO:0000259" key="8">
    <source>
        <dbReference type="PROSITE" id="PS50118"/>
    </source>
</evidence>
<accession>A0A8H8R0Y8</accession>
<feature type="region of interest" description="Disordered" evidence="7">
    <location>
        <begin position="269"/>
        <end position="369"/>
    </location>
</feature>
<dbReference type="GO" id="GO:0000978">
    <property type="term" value="F:RNA polymerase II cis-regulatory region sequence-specific DNA binding"/>
    <property type="evidence" value="ECO:0007669"/>
    <property type="project" value="TreeGrafter"/>
</dbReference>
<dbReference type="InterPro" id="IPR009071">
    <property type="entry name" value="HMG_box_dom"/>
</dbReference>
<evidence type="ECO:0000256" key="2">
    <source>
        <dbReference type="ARBA" id="ARBA00023015"/>
    </source>
</evidence>
<organism evidence="9 10">
    <name type="scientific">Lachnellula hyalina</name>
    <dbReference type="NCBI Taxonomy" id="1316788"/>
    <lineage>
        <taxon>Eukaryota</taxon>
        <taxon>Fungi</taxon>
        <taxon>Dikarya</taxon>
        <taxon>Ascomycota</taxon>
        <taxon>Pezizomycotina</taxon>
        <taxon>Leotiomycetes</taxon>
        <taxon>Helotiales</taxon>
        <taxon>Lachnaceae</taxon>
        <taxon>Lachnellula</taxon>
    </lineage>
</organism>
<feature type="region of interest" description="Disordered" evidence="7">
    <location>
        <begin position="126"/>
        <end position="155"/>
    </location>
</feature>
<dbReference type="GO" id="GO:0000981">
    <property type="term" value="F:DNA-binding transcription factor activity, RNA polymerase II-specific"/>
    <property type="evidence" value="ECO:0007669"/>
    <property type="project" value="TreeGrafter"/>
</dbReference>
<gene>
    <name evidence="9" type="primary">STE11_1</name>
    <name evidence="9" type="ORF">LHYA1_G003933</name>
</gene>
<keyword evidence="5 6" id="KW-0539">Nucleus</keyword>
<dbReference type="EMBL" id="QGMH01000067">
    <property type="protein sequence ID" value="TVY26522.1"/>
    <property type="molecule type" value="Genomic_DNA"/>
</dbReference>
<evidence type="ECO:0000256" key="7">
    <source>
        <dbReference type="SAM" id="MobiDB-lite"/>
    </source>
</evidence>
<reference evidence="9 10" key="1">
    <citation type="submission" date="2018-05" db="EMBL/GenBank/DDBJ databases">
        <title>Genome sequencing and assembly of the regulated plant pathogen Lachnellula willkommii and related sister species for the development of diagnostic species identification markers.</title>
        <authorList>
            <person name="Giroux E."/>
            <person name="Bilodeau G."/>
        </authorList>
    </citation>
    <scope>NUCLEOTIDE SEQUENCE [LARGE SCALE GENOMIC DNA]</scope>
    <source>
        <strain evidence="9 10">CBS 185.66</strain>
    </source>
</reference>
<proteinExistence type="predicted"/>
<dbReference type="SUPFAM" id="SSF47095">
    <property type="entry name" value="HMG-box"/>
    <property type="match status" value="1"/>
</dbReference>
<evidence type="ECO:0000256" key="5">
    <source>
        <dbReference type="ARBA" id="ARBA00023242"/>
    </source>
</evidence>
<dbReference type="CDD" id="cd01389">
    <property type="entry name" value="HMG-box_ROX1-like"/>
    <property type="match status" value="1"/>
</dbReference>
<evidence type="ECO:0000313" key="9">
    <source>
        <dbReference type="EMBL" id="TVY26522.1"/>
    </source>
</evidence>
<sequence length="545" mass="61875">MTPSPAPSSNGELLQHGLHHVLQHNSNTSYPQEHYEHDEGVHLHSNYGSPPPQGEAYAYGGLQPRYSYQHQHQDSGLGIQYDGYNPNYQSSVYADQYSTPATSPPTPSMGLQDMLRTRSGLAIQRSHQSLRPMPEGRSRIEKSPKPKKIKKEKIKAEKKVAKLEKPLSELTKDWKHVPVADIDTYVNRSAEERRREVDEGKIPGKVKRPMNSFMLYRKAYQNRTKDWCLQNNHQVVSQVCGDSWPLEPPEIKEQFGEWARIERANHQNAHPGYKFSPTKPGAAKATKRKQSEDIFSEESDLEDFNWRESGRRSKKSRHMQTPRAAQPVPYPTTKSAYQYSSRGPSMEPEYGGYNQSSYQATNPGRPLPAQYQANLHAGEYYQQTIRQNPNIAGAQDVILTKTAAPGVHSYIGLPSGAQEYNMMDQYGPYEGQQPHQQQHVPEQKIEPSLMSHEPMYQNSKYGNSNEGVYFGDTQHHAEQEWAHSFGMIDPALGDPVMSYTQPEQSHASEPIHNSHVDVLRGNQEGWHVETLSDGGDFDKWMAEEN</sequence>
<feature type="compositionally biased region" description="Acidic residues" evidence="7">
    <location>
        <begin position="294"/>
        <end position="303"/>
    </location>
</feature>
<dbReference type="PANTHER" id="PTHR45803:SF5">
    <property type="entry name" value="SOX100B"/>
    <property type="match status" value="1"/>
</dbReference>
<dbReference type="InterPro" id="IPR036910">
    <property type="entry name" value="HMG_box_dom_sf"/>
</dbReference>
<name>A0A8H8R0Y8_9HELO</name>
<protein>
    <submittedName>
        <fullName evidence="9">HMG-box protein</fullName>
    </submittedName>
</protein>
<dbReference type="Proteomes" id="UP000431533">
    <property type="component" value="Unassembled WGS sequence"/>
</dbReference>
<evidence type="ECO:0000256" key="6">
    <source>
        <dbReference type="PROSITE-ProRule" id="PRU00267"/>
    </source>
</evidence>
<dbReference type="InterPro" id="IPR050917">
    <property type="entry name" value="SOX_TF"/>
</dbReference>
<keyword evidence="10" id="KW-1185">Reference proteome</keyword>
<dbReference type="GO" id="GO:0005634">
    <property type="term" value="C:nucleus"/>
    <property type="evidence" value="ECO:0007669"/>
    <property type="project" value="UniProtKB-SubCell"/>
</dbReference>
<feature type="compositionally biased region" description="Polar residues" evidence="7">
    <location>
        <begin position="353"/>
        <end position="362"/>
    </location>
</feature>
<dbReference type="GeneID" id="41984131"/>
<feature type="DNA-binding region" description="HMG box" evidence="6">
    <location>
        <begin position="206"/>
        <end position="274"/>
    </location>
</feature>
<keyword evidence="2" id="KW-0805">Transcription regulation</keyword>
<evidence type="ECO:0000256" key="3">
    <source>
        <dbReference type="ARBA" id="ARBA00023125"/>
    </source>
</evidence>
<feature type="compositionally biased region" description="Basic and acidic residues" evidence="7">
    <location>
        <begin position="134"/>
        <end position="144"/>
    </location>
</feature>
<dbReference type="PANTHER" id="PTHR45803">
    <property type="entry name" value="SOX100B"/>
    <property type="match status" value="1"/>
</dbReference>
<evidence type="ECO:0000256" key="1">
    <source>
        <dbReference type="ARBA" id="ARBA00004123"/>
    </source>
</evidence>
<dbReference type="SMART" id="SM00398">
    <property type="entry name" value="HMG"/>
    <property type="match status" value="1"/>
</dbReference>
<feature type="domain" description="HMG box" evidence="8">
    <location>
        <begin position="206"/>
        <end position="274"/>
    </location>
</feature>
<dbReference type="Gene3D" id="1.10.30.10">
    <property type="entry name" value="High mobility group box domain"/>
    <property type="match status" value="1"/>
</dbReference>